<dbReference type="PANTHER" id="PTHR47870:SF1">
    <property type="entry name" value="CYTOCHROME C-TYPE BIOGENESIS PROTEIN CCMH"/>
    <property type="match status" value="1"/>
</dbReference>
<evidence type="ECO:0000256" key="3">
    <source>
        <dbReference type="ARBA" id="ARBA00022748"/>
    </source>
</evidence>
<dbReference type="Gene3D" id="1.25.40.10">
    <property type="entry name" value="Tetratricopeptide repeat domain"/>
    <property type="match status" value="1"/>
</dbReference>
<proteinExistence type="predicted"/>
<evidence type="ECO:0000313" key="7">
    <source>
        <dbReference type="EMBL" id="BBD76463.1"/>
    </source>
</evidence>
<dbReference type="Pfam" id="PF23914">
    <property type="entry name" value="TPR_CcmH_CycH"/>
    <property type="match status" value="1"/>
</dbReference>
<keyword evidence="5" id="KW-1133">Transmembrane helix</keyword>
<keyword evidence="3" id="KW-0201">Cytochrome c-type biogenesis</keyword>
<dbReference type="RefSeq" id="WP_170141232.1">
    <property type="nucleotide sequence ID" value="NZ_AP018558.1"/>
</dbReference>
<dbReference type="GO" id="GO:0030313">
    <property type="term" value="C:cell envelope"/>
    <property type="evidence" value="ECO:0007669"/>
    <property type="project" value="UniProtKB-SubCell"/>
</dbReference>
<dbReference type="PANTHER" id="PTHR47870">
    <property type="entry name" value="CYTOCHROME C-TYPE BIOGENESIS PROTEIN CCMH"/>
    <property type="match status" value="1"/>
</dbReference>
<evidence type="ECO:0000256" key="5">
    <source>
        <dbReference type="SAM" id="Phobius"/>
    </source>
</evidence>
<keyword evidence="2" id="KW-0677">Repeat</keyword>
<dbReference type="SUPFAM" id="SSF48452">
    <property type="entry name" value="TPR-like"/>
    <property type="match status" value="1"/>
</dbReference>
<evidence type="ECO:0000256" key="2">
    <source>
        <dbReference type="ARBA" id="ARBA00022737"/>
    </source>
</evidence>
<dbReference type="NCBIfam" id="TIGR03142">
    <property type="entry name" value="cytochro_ccmI"/>
    <property type="match status" value="1"/>
</dbReference>
<keyword evidence="5" id="KW-0472">Membrane</keyword>
<protein>
    <submittedName>
        <fullName evidence="7">Cytochrome c biogenesis protein CcmI</fullName>
    </submittedName>
</protein>
<feature type="transmembrane region" description="Helical" evidence="5">
    <location>
        <begin position="110"/>
        <end position="129"/>
    </location>
</feature>
<dbReference type="InterPro" id="IPR056413">
    <property type="entry name" value="TPR_CcmH_CycH"/>
</dbReference>
<dbReference type="InterPro" id="IPR017560">
    <property type="entry name" value="Cyt_c_biogenesis_CcmI"/>
</dbReference>
<keyword evidence="5" id="KW-0812">Transmembrane</keyword>
<name>A0A2Z6DVM8_HYDTE</name>
<dbReference type="GO" id="GO:0017004">
    <property type="term" value="P:cytochrome complex assembly"/>
    <property type="evidence" value="ECO:0007669"/>
    <property type="project" value="UniProtKB-KW"/>
</dbReference>
<dbReference type="EMBL" id="AP018558">
    <property type="protein sequence ID" value="BBD76463.1"/>
    <property type="molecule type" value="Genomic_DNA"/>
</dbReference>
<gene>
    <name evidence="7" type="primary">ccmI</name>
    <name evidence="7" type="ORF">HPTL_0193</name>
</gene>
<dbReference type="AlphaFoldDB" id="A0A2Z6DVM8"/>
<organism evidence="7 8">
    <name type="scientific">Hydrogenophilus thermoluteolus</name>
    <name type="common">Pseudomonas hydrogenothermophila</name>
    <dbReference type="NCBI Taxonomy" id="297"/>
    <lineage>
        <taxon>Bacteria</taxon>
        <taxon>Pseudomonadati</taxon>
        <taxon>Pseudomonadota</taxon>
        <taxon>Hydrogenophilia</taxon>
        <taxon>Hydrogenophilales</taxon>
        <taxon>Hydrogenophilaceae</taxon>
        <taxon>Hydrogenophilus</taxon>
    </lineage>
</organism>
<comment type="subcellular location">
    <subcellularLocation>
        <location evidence="1">Cell envelope</location>
    </subcellularLocation>
</comment>
<dbReference type="Proteomes" id="UP000262004">
    <property type="component" value="Chromosome"/>
</dbReference>
<evidence type="ECO:0000259" key="6">
    <source>
        <dbReference type="Pfam" id="PF23914"/>
    </source>
</evidence>
<evidence type="ECO:0000313" key="8">
    <source>
        <dbReference type="Proteomes" id="UP000262004"/>
    </source>
</evidence>
<accession>A0A2Z6DVM8</accession>
<reference evidence="7 8" key="1">
    <citation type="submission" date="2018-04" db="EMBL/GenBank/DDBJ databases">
        <title>Complete genome sequence of Hydrogenophilus thermoluteolus TH-1.</title>
        <authorList>
            <person name="Arai H."/>
        </authorList>
    </citation>
    <scope>NUCLEOTIDE SEQUENCE [LARGE SCALE GENOMIC DNA]</scope>
    <source>
        <strain evidence="7 8">TH-1</strain>
    </source>
</reference>
<evidence type="ECO:0000256" key="4">
    <source>
        <dbReference type="ARBA" id="ARBA00022803"/>
    </source>
</evidence>
<keyword evidence="4" id="KW-0802">TPR repeat</keyword>
<keyword evidence="8" id="KW-1185">Reference proteome</keyword>
<evidence type="ECO:0000256" key="1">
    <source>
        <dbReference type="ARBA" id="ARBA00004196"/>
    </source>
</evidence>
<sequence>MTAWILLSVATALGVLLFVLWPLMRGVRTRTPVSHRDAVIAALQAEKAQLEADHRAGRIDDDAFRLALDELRARILAETAAAETTAQATPGDEVPDSGQKLVHDAAQPGWAVGALGMALFSAAAFYLVVGSPQWADDARVVAATQAARTVNQNGGITPERIRQLVARLAERLAQQPDDVPGWRMLARSYMVLEDAEAVQATWRAIGDKIPADPNVLLDWGELLAAANGGFNGDAVKLIKQAVELAPQSPRALALAGAAASANDDPATAIRYWEQLLPLTEGNEEAHQAVAAAIAEERQKLSAKGNK</sequence>
<dbReference type="KEGG" id="htl:HPTL_0193"/>
<feature type="domain" description="Cytochrome c-type biogenesis protein H TPR" evidence="6">
    <location>
        <begin position="148"/>
        <end position="283"/>
    </location>
</feature>
<dbReference type="InterPro" id="IPR051263">
    <property type="entry name" value="C-type_cytochrome_biogenesis"/>
</dbReference>
<dbReference type="InterPro" id="IPR011990">
    <property type="entry name" value="TPR-like_helical_dom_sf"/>
</dbReference>